<comment type="caution">
    <text evidence="7">The sequence shown here is derived from an EMBL/GenBank/DDBJ whole genome shotgun (WGS) entry which is preliminary data.</text>
</comment>
<keyword evidence="1" id="KW-0479">Metal-binding</keyword>
<organism evidence="7 9">
    <name type="scientific">Rotaria sordida</name>
    <dbReference type="NCBI Taxonomy" id="392033"/>
    <lineage>
        <taxon>Eukaryota</taxon>
        <taxon>Metazoa</taxon>
        <taxon>Spiralia</taxon>
        <taxon>Gnathifera</taxon>
        <taxon>Rotifera</taxon>
        <taxon>Eurotatoria</taxon>
        <taxon>Bdelloidea</taxon>
        <taxon>Philodinida</taxon>
        <taxon>Philodinidae</taxon>
        <taxon>Rotaria</taxon>
    </lineage>
</organism>
<dbReference type="PANTHER" id="PTHR45931:SF3">
    <property type="entry name" value="RING ZINC FINGER-CONTAINING PROTEIN"/>
    <property type="match status" value="1"/>
</dbReference>
<dbReference type="SUPFAM" id="SSF57850">
    <property type="entry name" value="RING/U-box"/>
    <property type="match status" value="1"/>
</dbReference>
<dbReference type="GO" id="GO:0008270">
    <property type="term" value="F:zinc ion binding"/>
    <property type="evidence" value="ECO:0007669"/>
    <property type="project" value="UniProtKB-KW"/>
</dbReference>
<keyword evidence="3" id="KW-0862">Zinc</keyword>
<feature type="region of interest" description="Disordered" evidence="5">
    <location>
        <begin position="1"/>
        <end position="25"/>
    </location>
</feature>
<dbReference type="Pfam" id="PF13639">
    <property type="entry name" value="zf-RING_2"/>
    <property type="match status" value="1"/>
</dbReference>
<evidence type="ECO:0000256" key="2">
    <source>
        <dbReference type="ARBA" id="ARBA00022771"/>
    </source>
</evidence>
<evidence type="ECO:0000256" key="5">
    <source>
        <dbReference type="SAM" id="MobiDB-lite"/>
    </source>
</evidence>
<dbReference type="GO" id="GO:0005634">
    <property type="term" value="C:nucleus"/>
    <property type="evidence" value="ECO:0007669"/>
    <property type="project" value="TreeGrafter"/>
</dbReference>
<dbReference type="PROSITE" id="PS50089">
    <property type="entry name" value="ZF_RING_2"/>
    <property type="match status" value="1"/>
</dbReference>
<gene>
    <name evidence="8" type="ORF">JXQ802_LOCUS13050</name>
    <name evidence="7" type="ORF">PYM288_LOCUS11433</name>
</gene>
<proteinExistence type="predicted"/>
<evidence type="ECO:0000256" key="3">
    <source>
        <dbReference type="ARBA" id="ARBA00022833"/>
    </source>
</evidence>
<evidence type="ECO:0000256" key="1">
    <source>
        <dbReference type="ARBA" id="ARBA00022723"/>
    </source>
</evidence>
<reference evidence="7" key="1">
    <citation type="submission" date="2021-02" db="EMBL/GenBank/DDBJ databases">
        <authorList>
            <person name="Nowell W R."/>
        </authorList>
    </citation>
    <scope>NUCLEOTIDE SEQUENCE</scope>
</reference>
<dbReference type="Proteomes" id="UP000663870">
    <property type="component" value="Unassembled WGS sequence"/>
</dbReference>
<dbReference type="PANTHER" id="PTHR45931">
    <property type="entry name" value="SI:CH211-59O9.10"/>
    <property type="match status" value="1"/>
</dbReference>
<dbReference type="Proteomes" id="UP000663854">
    <property type="component" value="Unassembled WGS sequence"/>
</dbReference>
<evidence type="ECO:0000256" key="4">
    <source>
        <dbReference type="PROSITE-ProRule" id="PRU00175"/>
    </source>
</evidence>
<evidence type="ECO:0000313" key="7">
    <source>
        <dbReference type="EMBL" id="CAF0938098.1"/>
    </source>
</evidence>
<dbReference type="GO" id="GO:0006511">
    <property type="term" value="P:ubiquitin-dependent protein catabolic process"/>
    <property type="evidence" value="ECO:0007669"/>
    <property type="project" value="TreeGrafter"/>
</dbReference>
<keyword evidence="10" id="KW-1185">Reference proteome</keyword>
<dbReference type="Gene3D" id="3.30.40.10">
    <property type="entry name" value="Zinc/RING finger domain, C3HC4 (zinc finger)"/>
    <property type="match status" value="1"/>
</dbReference>
<feature type="compositionally biased region" description="Basic residues" evidence="5">
    <location>
        <begin position="14"/>
        <end position="25"/>
    </location>
</feature>
<dbReference type="InterPro" id="IPR051834">
    <property type="entry name" value="RING_finger_E3_ligase"/>
</dbReference>
<dbReference type="EMBL" id="CAJNOH010000193">
    <property type="protein sequence ID" value="CAF0938098.1"/>
    <property type="molecule type" value="Genomic_DNA"/>
</dbReference>
<dbReference type="EMBL" id="CAJNOL010000275">
    <property type="protein sequence ID" value="CAF0978475.1"/>
    <property type="molecule type" value="Genomic_DNA"/>
</dbReference>
<sequence length="339" mass="40499">MSRQYSTHSFIPPNHHHHISSNNSTRRRFRQSIQNNFSYFQYPFLQRQTFESNREINNTNHHSTLPFNRISTTATISHHNNHTKRQRRSSTIGISNFQTNQYYHERKRSRHYGNEREHINHPSRRIQQTNPTTYNIPSFSRSFHYRSHNHSIQTPRYFHHESISSSNTNRHHQHHRNRMTFEPTLYHRTLMTTHVHQQPSSSFLLTNLLHRIIDNHHPLSASFDLIGYAWMSPNHEIFSLPTAFTIHFGDFFDLIISDETSVVGLTDSELERIPTMIYKKICTNIKDDDDDKCTICLSEYITDEKLKRLRCKHYFHSECIDPWLKTSTRCPICRNEQTS</sequence>
<dbReference type="SMART" id="SM00184">
    <property type="entry name" value="RING"/>
    <property type="match status" value="1"/>
</dbReference>
<accession>A0A814C8C6</accession>
<evidence type="ECO:0000313" key="10">
    <source>
        <dbReference type="Proteomes" id="UP000663870"/>
    </source>
</evidence>
<evidence type="ECO:0000313" key="8">
    <source>
        <dbReference type="EMBL" id="CAF0978475.1"/>
    </source>
</evidence>
<feature type="domain" description="RING-type" evidence="6">
    <location>
        <begin position="293"/>
        <end position="334"/>
    </location>
</feature>
<evidence type="ECO:0000313" key="9">
    <source>
        <dbReference type="Proteomes" id="UP000663854"/>
    </source>
</evidence>
<name>A0A814C8C6_9BILA</name>
<evidence type="ECO:0000259" key="6">
    <source>
        <dbReference type="PROSITE" id="PS50089"/>
    </source>
</evidence>
<keyword evidence="2 4" id="KW-0863">Zinc-finger</keyword>
<dbReference type="GO" id="GO:0061630">
    <property type="term" value="F:ubiquitin protein ligase activity"/>
    <property type="evidence" value="ECO:0007669"/>
    <property type="project" value="TreeGrafter"/>
</dbReference>
<dbReference type="InterPro" id="IPR001841">
    <property type="entry name" value="Znf_RING"/>
</dbReference>
<dbReference type="InterPro" id="IPR013083">
    <property type="entry name" value="Znf_RING/FYVE/PHD"/>
</dbReference>
<protein>
    <recommendedName>
        <fullName evidence="6">RING-type domain-containing protein</fullName>
    </recommendedName>
</protein>
<dbReference type="AlphaFoldDB" id="A0A814C8C6"/>